<keyword evidence="4 8" id="KW-0762">Sugar transport</keyword>
<gene>
    <name evidence="11" type="ORF">ACFQ5K_09885</name>
</gene>
<sequence length="436" mass="47576">MNSLTDKLQEKLMPLARKLDTNRYLSAIKSGFLASMPLLIIGSVFLLFENIPWAPYTNFMVSVLGKNWTQYFSIPFESTFDIMTLFVMIGMAKSLGDYYKLNPIASITISLAAYFVLTPDLTAKGGLLGIPKSSLGSAGLFLAMVSVICSIEVYRLVTAKGWTIKMPDSVPLNVAESFSSLIPGMMVILLAYIVRIVFQFTDYGSAQAFIYKILQIPLLALGSTLPAQLIAQLFESVLWSVGIHGGNVVGSVMDPIRMTLMAQNAHAFSIGAHIPNIIQYQFGALFISIGGSGTTIGLAIAGFFFMKSRQYKAISRVSFVPALFNISEPMIFGFPIILNPILIIPFIITPLLMTVLTYFVMATGIVPPASGVNIPWTTPAIISGFLVSGWRGAVWQAIEVALSTAIYYPFLHVLDQRALKQEQSDAEKSKTVDAAN</sequence>
<dbReference type="InterPro" id="IPR004796">
    <property type="entry name" value="PTS_IIC_cello"/>
</dbReference>
<name>A0ABW4D025_9LACO</name>
<protein>
    <recommendedName>
        <fullName evidence="8">Permease IIC component</fullName>
    </recommendedName>
</protein>
<accession>A0ABW4D025</accession>
<feature type="transmembrane region" description="Helical" evidence="9">
    <location>
        <begin position="137"/>
        <end position="157"/>
    </location>
</feature>
<feature type="domain" description="PTS EIIC type-3" evidence="10">
    <location>
        <begin position="8"/>
        <end position="410"/>
    </location>
</feature>
<evidence type="ECO:0000256" key="9">
    <source>
        <dbReference type="SAM" id="Phobius"/>
    </source>
</evidence>
<dbReference type="NCBIfam" id="TIGR00410">
    <property type="entry name" value="lacE"/>
    <property type="match status" value="1"/>
</dbReference>
<proteinExistence type="predicted"/>
<dbReference type="PIRSF" id="PIRSF006351">
    <property type="entry name" value="PTS_EIIC-Cellobiose"/>
    <property type="match status" value="1"/>
</dbReference>
<keyword evidence="6 9" id="KW-1133">Transmembrane helix</keyword>
<keyword evidence="5 9" id="KW-0812">Transmembrane</keyword>
<feature type="transmembrane region" description="Helical" evidence="9">
    <location>
        <begin position="343"/>
        <end position="366"/>
    </location>
</feature>
<organism evidence="11 12">
    <name type="scientific">Lacticaseibacillus hegangensis</name>
    <dbReference type="NCBI Taxonomy" id="2486010"/>
    <lineage>
        <taxon>Bacteria</taxon>
        <taxon>Bacillati</taxon>
        <taxon>Bacillota</taxon>
        <taxon>Bacilli</taxon>
        <taxon>Lactobacillales</taxon>
        <taxon>Lactobacillaceae</taxon>
        <taxon>Lacticaseibacillus</taxon>
    </lineage>
</organism>
<evidence type="ECO:0000256" key="5">
    <source>
        <dbReference type="ARBA" id="ARBA00022692"/>
    </source>
</evidence>
<evidence type="ECO:0000313" key="12">
    <source>
        <dbReference type="Proteomes" id="UP001597212"/>
    </source>
</evidence>
<dbReference type="InterPro" id="IPR051088">
    <property type="entry name" value="PTS_Sugar-EIIC/EIIB"/>
</dbReference>
<comment type="function">
    <text evidence="8">The phosphoenolpyruvate-dependent sugar phosphotransferase system (PTS), a major carbohydrate active -transport system, catalyzes the phosphorylation of incoming sugar substrates concomitant with their translocation across the cell membrane.</text>
</comment>
<evidence type="ECO:0000256" key="1">
    <source>
        <dbReference type="ARBA" id="ARBA00004651"/>
    </source>
</evidence>
<feature type="transmembrane region" description="Helical" evidence="9">
    <location>
        <begin position="101"/>
        <end position="117"/>
    </location>
</feature>
<reference evidence="12" key="1">
    <citation type="journal article" date="2019" name="Int. J. Syst. Evol. Microbiol.">
        <title>The Global Catalogue of Microorganisms (GCM) 10K type strain sequencing project: providing services to taxonomists for standard genome sequencing and annotation.</title>
        <authorList>
            <consortium name="The Broad Institute Genomics Platform"/>
            <consortium name="The Broad Institute Genome Sequencing Center for Infectious Disease"/>
            <person name="Wu L."/>
            <person name="Ma J."/>
        </authorList>
    </citation>
    <scope>NUCLEOTIDE SEQUENCE [LARGE SCALE GENOMIC DNA]</scope>
    <source>
        <strain evidence="12">CCM 8912</strain>
    </source>
</reference>
<feature type="transmembrane region" description="Helical" evidence="9">
    <location>
        <begin position="68"/>
        <end position="89"/>
    </location>
</feature>
<evidence type="ECO:0000256" key="4">
    <source>
        <dbReference type="ARBA" id="ARBA00022597"/>
    </source>
</evidence>
<keyword evidence="2 8" id="KW-0813">Transport</keyword>
<dbReference type="Proteomes" id="UP001597212">
    <property type="component" value="Unassembled WGS sequence"/>
</dbReference>
<dbReference type="PANTHER" id="PTHR33989">
    <property type="match status" value="1"/>
</dbReference>
<feature type="transmembrane region" description="Helical" evidence="9">
    <location>
        <begin position="317"/>
        <end position="337"/>
    </location>
</feature>
<dbReference type="EMBL" id="JBHTOK010000073">
    <property type="protein sequence ID" value="MFD1441683.1"/>
    <property type="molecule type" value="Genomic_DNA"/>
</dbReference>
<evidence type="ECO:0000256" key="8">
    <source>
        <dbReference type="PIRNR" id="PIRNR006351"/>
    </source>
</evidence>
<dbReference type="PROSITE" id="PS51105">
    <property type="entry name" value="PTS_EIIC_TYPE_3"/>
    <property type="match status" value="1"/>
</dbReference>
<dbReference type="InterPro" id="IPR004501">
    <property type="entry name" value="PTS_EIIC_3"/>
</dbReference>
<evidence type="ECO:0000259" key="10">
    <source>
        <dbReference type="PROSITE" id="PS51105"/>
    </source>
</evidence>
<evidence type="ECO:0000256" key="6">
    <source>
        <dbReference type="ARBA" id="ARBA00022989"/>
    </source>
</evidence>
<evidence type="ECO:0000256" key="7">
    <source>
        <dbReference type="ARBA" id="ARBA00023136"/>
    </source>
</evidence>
<feature type="transmembrane region" description="Helical" evidence="9">
    <location>
        <begin position="282"/>
        <end position="305"/>
    </location>
</feature>
<dbReference type="InterPro" id="IPR003352">
    <property type="entry name" value="PTS_EIIC"/>
</dbReference>
<evidence type="ECO:0000313" key="11">
    <source>
        <dbReference type="EMBL" id="MFD1441683.1"/>
    </source>
</evidence>
<comment type="subcellular location">
    <subcellularLocation>
        <location evidence="1">Cell membrane</location>
        <topology evidence="1">Multi-pass membrane protein</topology>
    </subcellularLocation>
</comment>
<comment type="caution">
    <text evidence="11">The sequence shown here is derived from an EMBL/GenBank/DDBJ whole genome shotgun (WGS) entry which is preliminary data.</text>
</comment>
<feature type="transmembrane region" description="Helical" evidence="9">
    <location>
        <begin position="178"/>
        <end position="198"/>
    </location>
</feature>
<dbReference type="PANTHER" id="PTHR33989:SF11">
    <property type="entry name" value="LICHENAN PERMEASE IIC COMPONENT"/>
    <property type="match status" value="1"/>
</dbReference>
<keyword evidence="7 8" id="KW-0472">Membrane</keyword>
<dbReference type="RefSeq" id="WP_125756191.1">
    <property type="nucleotide sequence ID" value="NZ_JBHTOK010000073.1"/>
</dbReference>
<evidence type="ECO:0000256" key="2">
    <source>
        <dbReference type="ARBA" id="ARBA00022448"/>
    </source>
</evidence>
<evidence type="ECO:0000256" key="3">
    <source>
        <dbReference type="ARBA" id="ARBA00022475"/>
    </source>
</evidence>
<dbReference type="Pfam" id="PF02378">
    <property type="entry name" value="PTS_EIIC"/>
    <property type="match status" value="1"/>
</dbReference>
<feature type="transmembrane region" description="Helical" evidence="9">
    <location>
        <begin position="27"/>
        <end position="48"/>
    </location>
</feature>
<keyword evidence="3 8" id="KW-1003">Cell membrane</keyword>
<keyword evidence="12" id="KW-1185">Reference proteome</keyword>